<gene>
    <name evidence="1" type="ORF">M5I08_01455</name>
</gene>
<reference evidence="1" key="1">
    <citation type="submission" date="2022-05" db="EMBL/GenBank/DDBJ databases">
        <title>A methanotrophic Mycobacterium dominates a cave microbial ecosystem.</title>
        <authorList>
            <person name="Van Spanning R.J.M."/>
            <person name="Guan Q."/>
            <person name="Melkonian C."/>
            <person name="Gallant J."/>
            <person name="Polerecky L."/>
            <person name="Flot J.-F."/>
            <person name="Brandt B.W."/>
            <person name="Braster M."/>
            <person name="Iturbe Espinoza P."/>
            <person name="Aerts J."/>
            <person name="Meima-Franke M."/>
            <person name="Piersma S.R."/>
            <person name="Bunduc C."/>
            <person name="Ummels R."/>
            <person name="Pain A."/>
            <person name="Fleming E.J."/>
            <person name="van der Wel N."/>
            <person name="Gherman V.D."/>
            <person name="Sarbu S.M."/>
            <person name="Bodelier P.L.E."/>
            <person name="Bitter W."/>
        </authorList>
    </citation>
    <scope>NUCLEOTIDE SEQUENCE</scope>
    <source>
        <strain evidence="1">Sulfur Cave</strain>
    </source>
</reference>
<proteinExistence type="predicted"/>
<organism evidence="1 2">
    <name type="scientific">Candidatus Mycobacterium methanotrophicum</name>
    <dbReference type="NCBI Taxonomy" id="2943498"/>
    <lineage>
        <taxon>Bacteria</taxon>
        <taxon>Bacillati</taxon>
        <taxon>Actinomycetota</taxon>
        <taxon>Actinomycetes</taxon>
        <taxon>Mycobacteriales</taxon>
        <taxon>Mycobacteriaceae</taxon>
        <taxon>Mycobacterium</taxon>
    </lineage>
</organism>
<sequence>MTSQPVNHTAEERRLAEAKQVETLTGDATKAINWRLWGTYLSDRQWGTVREDYSPDGTAWDYLPHDHARSRAYRWGEDGLAGFCDLKQRLCFALALWNGVDPILKERPFGLTNGEGNHGEDVKEYYFHLDNTPTHSYAKWLYKYPQQWFPYTDLVNENARRKADPHSFEYELLDTGCFADNRYFDVVVEFAKKSPTDILIQISVTNRGPEAAVIHVL</sequence>
<dbReference type="InterPro" id="IPR004888">
    <property type="entry name" value="Glycoside_hydrolase_63"/>
</dbReference>
<name>A0ABY4QJU9_9MYCO</name>
<evidence type="ECO:0000313" key="2">
    <source>
        <dbReference type="Proteomes" id="UP001056610"/>
    </source>
</evidence>
<dbReference type="PANTHER" id="PTHR10412">
    <property type="entry name" value="MANNOSYL-OLIGOSACCHARIDE GLUCOSIDASE"/>
    <property type="match status" value="1"/>
</dbReference>
<protein>
    <recommendedName>
        <fullName evidence="3">Glucosidase</fullName>
    </recommendedName>
</protein>
<evidence type="ECO:0000313" key="1">
    <source>
        <dbReference type="EMBL" id="UQX11248.1"/>
    </source>
</evidence>
<dbReference type="Proteomes" id="UP001056610">
    <property type="component" value="Chromosome"/>
</dbReference>
<dbReference type="RefSeq" id="WP_219070714.1">
    <property type="nucleotide sequence ID" value="NZ_CAJUXY010000105.1"/>
</dbReference>
<dbReference type="PANTHER" id="PTHR10412:SF10">
    <property type="entry name" value="GLYCOSYL HYDROLASE FAMILY 63 C-TERMINAL DOMAIN-CONTAINING PROTEIN"/>
    <property type="match status" value="1"/>
</dbReference>
<accession>A0ABY4QJU9</accession>
<dbReference type="EMBL" id="CP097320">
    <property type="protein sequence ID" value="UQX11248.1"/>
    <property type="molecule type" value="Genomic_DNA"/>
</dbReference>
<evidence type="ECO:0008006" key="3">
    <source>
        <dbReference type="Google" id="ProtNLM"/>
    </source>
</evidence>
<keyword evidence="2" id="KW-1185">Reference proteome</keyword>